<dbReference type="EMBL" id="BJWG01000002">
    <property type="protein sequence ID" value="GEL93930.1"/>
    <property type="molecule type" value="Genomic_DNA"/>
</dbReference>
<sequence>MPVVVRIDGMTALEGLFIGLLVAATLAIAWTAGLVVLRLFKSQR</sequence>
<dbReference type="Proteomes" id="UP000321720">
    <property type="component" value="Unassembled WGS sequence"/>
</dbReference>
<feature type="transmembrane region" description="Helical" evidence="1">
    <location>
        <begin position="16"/>
        <end position="40"/>
    </location>
</feature>
<reference evidence="2 3" key="1">
    <citation type="submission" date="2019-07" db="EMBL/GenBank/DDBJ databases">
        <title>Whole genome shotgun sequence of Cellulomonas composti NBRC 100758.</title>
        <authorList>
            <person name="Hosoyama A."/>
            <person name="Uohara A."/>
            <person name="Ohji S."/>
            <person name="Ichikawa N."/>
        </authorList>
    </citation>
    <scope>NUCLEOTIDE SEQUENCE [LARGE SCALE GENOMIC DNA]</scope>
    <source>
        <strain evidence="2 3">NBRC 100758</strain>
    </source>
</reference>
<keyword evidence="1" id="KW-0812">Transmembrane</keyword>
<organism evidence="2 3">
    <name type="scientific">Cellulomonas composti</name>
    <dbReference type="NCBI Taxonomy" id="266130"/>
    <lineage>
        <taxon>Bacteria</taxon>
        <taxon>Bacillati</taxon>
        <taxon>Actinomycetota</taxon>
        <taxon>Actinomycetes</taxon>
        <taxon>Micrococcales</taxon>
        <taxon>Cellulomonadaceae</taxon>
        <taxon>Cellulomonas</taxon>
    </lineage>
</organism>
<evidence type="ECO:0000313" key="3">
    <source>
        <dbReference type="Proteomes" id="UP000321720"/>
    </source>
</evidence>
<keyword evidence="1" id="KW-0472">Membrane</keyword>
<keyword evidence="3" id="KW-1185">Reference proteome</keyword>
<name>A0A511J7G5_9CELL</name>
<gene>
    <name evidence="2" type="ORF">CCO02nite_05880</name>
</gene>
<keyword evidence="1" id="KW-1133">Transmembrane helix</keyword>
<protein>
    <submittedName>
        <fullName evidence="2">Uncharacterized protein</fullName>
    </submittedName>
</protein>
<proteinExistence type="predicted"/>
<evidence type="ECO:0000256" key="1">
    <source>
        <dbReference type="SAM" id="Phobius"/>
    </source>
</evidence>
<comment type="caution">
    <text evidence="2">The sequence shown here is derived from an EMBL/GenBank/DDBJ whole genome shotgun (WGS) entry which is preliminary data.</text>
</comment>
<dbReference type="AlphaFoldDB" id="A0A511J7G5"/>
<accession>A0A511J7G5</accession>
<evidence type="ECO:0000313" key="2">
    <source>
        <dbReference type="EMBL" id="GEL93930.1"/>
    </source>
</evidence>